<feature type="region of interest" description="Disordered" evidence="3">
    <location>
        <begin position="1"/>
        <end position="22"/>
    </location>
</feature>
<dbReference type="RefSeq" id="WP_311730812.1">
    <property type="nucleotide sequence ID" value="NZ_JAVRFD010000047.1"/>
</dbReference>
<evidence type="ECO:0000256" key="1">
    <source>
        <dbReference type="ARBA" id="ARBA00022450"/>
    </source>
</evidence>
<dbReference type="InterPro" id="IPR050091">
    <property type="entry name" value="PKS_NRPS_Biosynth_Enz"/>
</dbReference>
<proteinExistence type="predicted"/>
<feature type="domain" description="Ketosynthase family 3 (KS3)" evidence="4">
    <location>
        <begin position="1"/>
        <end position="170"/>
    </location>
</feature>
<name>A0ABU2XWN7_9ACTN</name>
<keyword evidence="1" id="KW-0596">Phosphopantetheine</keyword>
<sequence>MAAVRSSDPLRGTRRTAVENSPPGAFLHGIDHFDSSFFGMAPLDAAITDPQRRLALELGWEALEDAGVVIDRVKDGETGVFLGAVREDYADVLRAQGVEPPPETDRHTIADTVAAFLGTSGPSLAVDAAQVSALAAVHAAGESLRRGSACSPSPVACGCASGGMKTGPTT</sequence>
<accession>A0ABU2XWN7</accession>
<dbReference type="EMBL" id="JAVRFD010000047">
    <property type="protein sequence ID" value="MDT0550227.1"/>
    <property type="molecule type" value="Genomic_DNA"/>
</dbReference>
<gene>
    <name evidence="5" type="ORF">RND15_47425</name>
</gene>
<dbReference type="Gene3D" id="3.40.47.10">
    <property type="match status" value="1"/>
</dbReference>
<evidence type="ECO:0000313" key="5">
    <source>
        <dbReference type="EMBL" id="MDT0550227.1"/>
    </source>
</evidence>
<evidence type="ECO:0000256" key="2">
    <source>
        <dbReference type="ARBA" id="ARBA00022553"/>
    </source>
</evidence>
<dbReference type="Pfam" id="PF00109">
    <property type="entry name" value="ketoacyl-synt"/>
    <property type="match status" value="1"/>
</dbReference>
<dbReference type="InterPro" id="IPR014030">
    <property type="entry name" value="Ketoacyl_synth_N"/>
</dbReference>
<keyword evidence="2" id="KW-0597">Phosphoprotein</keyword>
<dbReference type="PANTHER" id="PTHR43775">
    <property type="entry name" value="FATTY ACID SYNTHASE"/>
    <property type="match status" value="1"/>
</dbReference>
<dbReference type="SMART" id="SM00825">
    <property type="entry name" value="PKS_KS"/>
    <property type="match status" value="1"/>
</dbReference>
<dbReference type="InterPro" id="IPR016039">
    <property type="entry name" value="Thiolase-like"/>
</dbReference>
<dbReference type="SUPFAM" id="SSF53901">
    <property type="entry name" value="Thiolase-like"/>
    <property type="match status" value="1"/>
</dbReference>
<dbReference type="PROSITE" id="PS52004">
    <property type="entry name" value="KS3_2"/>
    <property type="match status" value="1"/>
</dbReference>
<organism evidence="5 6">
    <name type="scientific">Streptomyces lonegramiae</name>
    <dbReference type="NCBI Taxonomy" id="3075524"/>
    <lineage>
        <taxon>Bacteria</taxon>
        <taxon>Bacillati</taxon>
        <taxon>Actinomycetota</taxon>
        <taxon>Actinomycetes</taxon>
        <taxon>Kitasatosporales</taxon>
        <taxon>Streptomycetaceae</taxon>
        <taxon>Streptomyces</taxon>
    </lineage>
</organism>
<evidence type="ECO:0000259" key="4">
    <source>
        <dbReference type="PROSITE" id="PS52004"/>
    </source>
</evidence>
<dbReference type="PANTHER" id="PTHR43775:SF37">
    <property type="entry name" value="SI:DKEY-61P9.11"/>
    <property type="match status" value="1"/>
</dbReference>
<protein>
    <submittedName>
        <fullName evidence="5">Beta-ketoacyl synthase N-terminal-like domain-containing protein</fullName>
    </submittedName>
</protein>
<keyword evidence="6" id="KW-1185">Reference proteome</keyword>
<evidence type="ECO:0000256" key="3">
    <source>
        <dbReference type="SAM" id="MobiDB-lite"/>
    </source>
</evidence>
<dbReference type="Proteomes" id="UP001180754">
    <property type="component" value="Unassembled WGS sequence"/>
</dbReference>
<reference evidence="5" key="1">
    <citation type="submission" date="2024-05" db="EMBL/GenBank/DDBJ databases">
        <title>30 novel species of actinomycetes from the DSMZ collection.</title>
        <authorList>
            <person name="Nouioui I."/>
        </authorList>
    </citation>
    <scope>NUCLEOTIDE SEQUENCE</scope>
    <source>
        <strain evidence="5">DSM 41529</strain>
    </source>
</reference>
<comment type="caution">
    <text evidence="5">The sequence shown here is derived from an EMBL/GenBank/DDBJ whole genome shotgun (WGS) entry which is preliminary data.</text>
</comment>
<evidence type="ECO:0000313" key="6">
    <source>
        <dbReference type="Proteomes" id="UP001180754"/>
    </source>
</evidence>
<dbReference type="InterPro" id="IPR020841">
    <property type="entry name" value="PKS_Beta-ketoAc_synthase_dom"/>
</dbReference>